<dbReference type="Gene3D" id="1.10.150.280">
    <property type="entry name" value="AF1531-like domain"/>
    <property type="match status" value="1"/>
</dbReference>
<dbReference type="Gene3D" id="3.40.850.10">
    <property type="entry name" value="Kinesin motor domain"/>
    <property type="match status" value="1"/>
</dbReference>
<feature type="compositionally biased region" description="Polar residues" evidence="5">
    <location>
        <begin position="535"/>
        <end position="544"/>
    </location>
</feature>
<proteinExistence type="inferred from homology"/>
<dbReference type="InterPro" id="IPR036961">
    <property type="entry name" value="Kinesin_motor_dom_sf"/>
</dbReference>
<evidence type="ECO:0000256" key="3">
    <source>
        <dbReference type="ARBA" id="ARBA00061615"/>
    </source>
</evidence>
<feature type="region of interest" description="Disordered" evidence="5">
    <location>
        <begin position="444"/>
        <end position="463"/>
    </location>
</feature>
<keyword evidence="4" id="KW-0547">Nucleotide-binding</keyword>
<dbReference type="PANTHER" id="PTHR47969">
    <property type="entry name" value="CHROMOSOME-ASSOCIATED KINESIN KIF4A-RELATED"/>
    <property type="match status" value="1"/>
</dbReference>
<evidence type="ECO:0000256" key="5">
    <source>
        <dbReference type="SAM" id="MobiDB-lite"/>
    </source>
</evidence>
<dbReference type="InterPro" id="IPR001752">
    <property type="entry name" value="Kinesin_motor_dom"/>
</dbReference>
<evidence type="ECO:0000313" key="7">
    <source>
        <dbReference type="EMBL" id="KAK8957382.1"/>
    </source>
</evidence>
<feature type="region of interest" description="Disordered" evidence="5">
    <location>
        <begin position="474"/>
        <end position="495"/>
    </location>
</feature>
<feature type="domain" description="Kinesin motor" evidence="6">
    <location>
        <begin position="19"/>
        <end position="337"/>
    </location>
</feature>
<dbReference type="PRINTS" id="PR00380">
    <property type="entry name" value="KINESINHEAVY"/>
</dbReference>
<accession>A0AAP0C315</accession>
<dbReference type="PROSITE" id="PS50067">
    <property type="entry name" value="KINESIN_MOTOR_2"/>
    <property type="match status" value="1"/>
</dbReference>
<reference evidence="7 8" key="1">
    <citation type="journal article" date="2022" name="Nat. Plants">
        <title>Genomes of leafy and leafless Platanthera orchids illuminate the evolution of mycoheterotrophy.</title>
        <authorList>
            <person name="Li M.H."/>
            <person name="Liu K.W."/>
            <person name="Li Z."/>
            <person name="Lu H.C."/>
            <person name="Ye Q.L."/>
            <person name="Zhang D."/>
            <person name="Wang J.Y."/>
            <person name="Li Y.F."/>
            <person name="Zhong Z.M."/>
            <person name="Liu X."/>
            <person name="Yu X."/>
            <person name="Liu D.K."/>
            <person name="Tu X.D."/>
            <person name="Liu B."/>
            <person name="Hao Y."/>
            <person name="Liao X.Y."/>
            <person name="Jiang Y.T."/>
            <person name="Sun W.H."/>
            <person name="Chen J."/>
            <person name="Chen Y.Q."/>
            <person name="Ai Y."/>
            <person name="Zhai J.W."/>
            <person name="Wu S.S."/>
            <person name="Zhou Z."/>
            <person name="Hsiao Y.Y."/>
            <person name="Wu W.L."/>
            <person name="Chen Y.Y."/>
            <person name="Lin Y.F."/>
            <person name="Hsu J.L."/>
            <person name="Li C.Y."/>
            <person name="Wang Z.W."/>
            <person name="Zhao X."/>
            <person name="Zhong W.Y."/>
            <person name="Ma X.K."/>
            <person name="Ma L."/>
            <person name="Huang J."/>
            <person name="Chen G.Z."/>
            <person name="Huang M.Z."/>
            <person name="Huang L."/>
            <person name="Peng D.H."/>
            <person name="Luo Y.B."/>
            <person name="Zou S.Q."/>
            <person name="Chen S.P."/>
            <person name="Lan S."/>
            <person name="Tsai W.C."/>
            <person name="Van de Peer Y."/>
            <person name="Liu Z.J."/>
        </authorList>
    </citation>
    <scope>NUCLEOTIDE SEQUENCE [LARGE SCALE GENOMIC DNA]</scope>
    <source>
        <strain evidence="7">Lor287</strain>
    </source>
</reference>
<dbReference type="Proteomes" id="UP001418222">
    <property type="component" value="Unassembled WGS sequence"/>
</dbReference>
<feature type="binding site" evidence="4">
    <location>
        <begin position="106"/>
        <end position="113"/>
    </location>
    <ligand>
        <name>ATP</name>
        <dbReference type="ChEBI" id="CHEBI:30616"/>
    </ligand>
</feature>
<evidence type="ECO:0000256" key="1">
    <source>
        <dbReference type="ARBA" id="ARBA00022701"/>
    </source>
</evidence>
<dbReference type="Pfam" id="PF00225">
    <property type="entry name" value="Kinesin"/>
    <property type="match status" value="1"/>
</dbReference>
<dbReference type="AlphaFoldDB" id="A0AAP0C315"/>
<feature type="region of interest" description="Disordered" evidence="5">
    <location>
        <begin position="526"/>
        <end position="570"/>
    </location>
</feature>
<organism evidence="7 8">
    <name type="scientific">Platanthera zijinensis</name>
    <dbReference type="NCBI Taxonomy" id="2320716"/>
    <lineage>
        <taxon>Eukaryota</taxon>
        <taxon>Viridiplantae</taxon>
        <taxon>Streptophyta</taxon>
        <taxon>Embryophyta</taxon>
        <taxon>Tracheophyta</taxon>
        <taxon>Spermatophyta</taxon>
        <taxon>Magnoliopsida</taxon>
        <taxon>Liliopsida</taxon>
        <taxon>Asparagales</taxon>
        <taxon>Orchidaceae</taxon>
        <taxon>Orchidoideae</taxon>
        <taxon>Orchideae</taxon>
        <taxon>Orchidinae</taxon>
        <taxon>Platanthera</taxon>
    </lineage>
</organism>
<dbReference type="FunFam" id="1.10.150.280:FF:000003">
    <property type="entry name" value="Kinesin-like protein KIN-10C"/>
    <property type="match status" value="1"/>
</dbReference>
<dbReference type="GO" id="GO:0051231">
    <property type="term" value="P:spindle elongation"/>
    <property type="evidence" value="ECO:0007669"/>
    <property type="project" value="TreeGrafter"/>
</dbReference>
<dbReference type="SUPFAM" id="SSF47781">
    <property type="entry name" value="RuvA domain 2-like"/>
    <property type="match status" value="1"/>
</dbReference>
<protein>
    <submittedName>
        <fullName evidence="7">Kinesin-1-like protein PSS1</fullName>
    </submittedName>
</protein>
<comment type="similarity">
    <text evidence="3">Belongs to the TRAFAC class myosin-kinesin ATPase superfamily. Kinesin family. KIN-10 subfamily.</text>
</comment>
<name>A0AAP0C315_9ASPA</name>
<gene>
    <name evidence="7" type="primary">PSS1</name>
    <name evidence="7" type="ORF">KSP39_PZI000615</name>
</gene>
<comment type="caution">
    <text evidence="7">The sequence shown here is derived from an EMBL/GenBank/DDBJ whole genome shotgun (WGS) entry which is preliminary data.</text>
</comment>
<dbReference type="InterPro" id="IPR010994">
    <property type="entry name" value="RuvA_2-like"/>
</dbReference>
<feature type="compositionally biased region" description="Polar residues" evidence="5">
    <location>
        <begin position="474"/>
        <end position="494"/>
    </location>
</feature>
<keyword evidence="8" id="KW-1185">Reference proteome</keyword>
<keyword evidence="1" id="KW-0493">Microtubule</keyword>
<dbReference type="GO" id="GO:0007018">
    <property type="term" value="P:microtubule-based movement"/>
    <property type="evidence" value="ECO:0007669"/>
    <property type="project" value="InterPro"/>
</dbReference>
<evidence type="ECO:0000256" key="2">
    <source>
        <dbReference type="ARBA" id="ARBA00023175"/>
    </source>
</evidence>
<evidence type="ECO:0000259" key="6">
    <source>
        <dbReference type="PROSITE" id="PS50067"/>
    </source>
</evidence>
<dbReference type="GO" id="GO:0008017">
    <property type="term" value="F:microtubule binding"/>
    <property type="evidence" value="ECO:0007669"/>
    <property type="project" value="InterPro"/>
</dbReference>
<dbReference type="PANTHER" id="PTHR47969:SF9">
    <property type="entry name" value="KINESIN-LIKE PROTEIN"/>
    <property type="match status" value="1"/>
</dbReference>
<dbReference type="SMART" id="SM00129">
    <property type="entry name" value="KISc"/>
    <property type="match status" value="1"/>
</dbReference>
<dbReference type="GO" id="GO:0005874">
    <property type="term" value="C:microtubule"/>
    <property type="evidence" value="ECO:0007669"/>
    <property type="project" value="UniProtKB-KW"/>
</dbReference>
<dbReference type="GO" id="GO:0007052">
    <property type="term" value="P:mitotic spindle organization"/>
    <property type="evidence" value="ECO:0007669"/>
    <property type="project" value="TreeGrafter"/>
</dbReference>
<dbReference type="EMBL" id="JBBWWQ010000001">
    <property type="protein sequence ID" value="KAK8957382.1"/>
    <property type="molecule type" value="Genomic_DNA"/>
</dbReference>
<dbReference type="SUPFAM" id="SSF52540">
    <property type="entry name" value="P-loop containing nucleoside triphosphate hydrolases"/>
    <property type="match status" value="1"/>
</dbReference>
<sequence length="756" mass="83731">MESSPAPTTDRNKFTWRKRVRIVGKIRDLTESEKQSYANPPQISIAREDDHVSVIFQGQTNGRRDICILDGFYEQDESTSKLYDHEVKPLLQGLFHGDNCCVVAFGAQGSGKSQLIQGSAETPGLAMMAFCDVFSRIEEFGGSVAISCYEMHNDHIYDLLEYKEQEIQIMENAGKEIWLKGLSKIPVKSISDFVNFYFHISNQQKFSQNAEINVRINSHKGLIMYVTTTDKESKNSIVGKINFMDMAGYQDAQNRVDAKASKSELSKVNKSLHALHNVVSALNGDEPHIPYRESKLTRLLQDFLCSMNNSVLITCLSPTLFPHTLRAISNMASRSCQFFNSQRHDLARSKECMKHFLSRSPIDGTHPLDPTTMKQRDYGLGLSDNKVKKNTSTYKGNALDNTTIKRGMCGVGSIGTNVKGNASANKGGTLDNPMLNRGILGVGSSRTNIKENSSTSKGRDNSMLKRGICRVGSSGINIKENPSTSKGRSPSQVGTVKRAAATPHWTKERKLFNVACPLANTRKLTNRHNKEKESAGSNVISVSSALKEENSPIDRPTISSTTKKDASESVDQIQNNTDGVLAIDHIQHADENVLAIDMPLTLDAEGSPEYCASNKRSPTLTETLRELSNRFKSLSSQPISSKLDYYSIHEGAVLKTPRLVLSSMVDYNSIPESFTTPQEKLKARSAVLKKSLVNECLDFFNSASKEELKHLKGIGEKRASYILELREESPAPFKNIDDLRGLGLSLKQIKGIISDI</sequence>
<evidence type="ECO:0000313" key="8">
    <source>
        <dbReference type="Proteomes" id="UP001418222"/>
    </source>
</evidence>
<dbReference type="Pfam" id="PF12836">
    <property type="entry name" value="HHH_3"/>
    <property type="match status" value="1"/>
</dbReference>
<dbReference type="InterPro" id="IPR027417">
    <property type="entry name" value="P-loop_NTPase"/>
</dbReference>
<evidence type="ECO:0000256" key="4">
    <source>
        <dbReference type="PROSITE-ProRule" id="PRU00283"/>
    </source>
</evidence>
<keyword evidence="4" id="KW-0067">ATP-binding</keyword>
<dbReference type="InterPro" id="IPR027640">
    <property type="entry name" value="Kinesin-like_fam"/>
</dbReference>
<keyword evidence="2 4" id="KW-0505">Motor protein</keyword>
<feature type="compositionally biased region" description="Polar residues" evidence="5">
    <location>
        <begin position="444"/>
        <end position="456"/>
    </location>
</feature>
<dbReference type="GO" id="GO:0003777">
    <property type="term" value="F:microtubule motor activity"/>
    <property type="evidence" value="ECO:0007669"/>
    <property type="project" value="InterPro"/>
</dbReference>
<dbReference type="GO" id="GO:0005524">
    <property type="term" value="F:ATP binding"/>
    <property type="evidence" value="ECO:0007669"/>
    <property type="project" value="UniProtKB-UniRule"/>
</dbReference>
<dbReference type="GO" id="GO:0005875">
    <property type="term" value="C:microtubule associated complex"/>
    <property type="evidence" value="ECO:0007669"/>
    <property type="project" value="TreeGrafter"/>
</dbReference>